<reference evidence="2" key="1">
    <citation type="submission" date="2019-02" db="EMBL/GenBank/DDBJ databases">
        <title>Deep-cultivation of Planctomycetes and their phenomic and genomic characterization uncovers novel biology.</title>
        <authorList>
            <person name="Wiegand S."/>
            <person name="Jogler M."/>
            <person name="Boedeker C."/>
            <person name="Pinto D."/>
            <person name="Vollmers J."/>
            <person name="Rivas-Marin E."/>
            <person name="Kohn T."/>
            <person name="Peeters S.H."/>
            <person name="Heuer A."/>
            <person name="Rast P."/>
            <person name="Oberbeckmann S."/>
            <person name="Bunk B."/>
            <person name="Jeske O."/>
            <person name="Meyerdierks A."/>
            <person name="Storesund J.E."/>
            <person name="Kallscheuer N."/>
            <person name="Luecker S."/>
            <person name="Lage O.M."/>
            <person name="Pohl T."/>
            <person name="Merkel B.J."/>
            <person name="Hornburger P."/>
            <person name="Mueller R.-W."/>
            <person name="Bruemmer F."/>
            <person name="Labrenz M."/>
            <person name="Spormann A.M."/>
            <person name="Op den Camp H."/>
            <person name="Overmann J."/>
            <person name="Amann R."/>
            <person name="Jetten M.S.M."/>
            <person name="Mascher T."/>
            <person name="Medema M.H."/>
            <person name="Devos D.P."/>
            <person name="Kaster A.-K."/>
            <person name="Ovreas L."/>
            <person name="Rohde M."/>
            <person name="Galperin M.Y."/>
            <person name="Jogler C."/>
        </authorList>
    </citation>
    <scope>NUCLEOTIDE SEQUENCE [LARGE SCALE GENOMIC DNA]</scope>
    <source>
        <strain evidence="2">Pan97</strain>
    </source>
</reference>
<proteinExistence type="predicted"/>
<dbReference type="AlphaFoldDB" id="A0A518C6Z7"/>
<protein>
    <submittedName>
        <fullName evidence="1">Uncharacterized protein</fullName>
    </submittedName>
</protein>
<organism evidence="1 2">
    <name type="scientific">Bremerella volcania</name>
    <dbReference type="NCBI Taxonomy" id="2527984"/>
    <lineage>
        <taxon>Bacteria</taxon>
        <taxon>Pseudomonadati</taxon>
        <taxon>Planctomycetota</taxon>
        <taxon>Planctomycetia</taxon>
        <taxon>Pirellulales</taxon>
        <taxon>Pirellulaceae</taxon>
        <taxon>Bremerella</taxon>
    </lineage>
</organism>
<dbReference type="KEGG" id="bvo:Pan97_20180"/>
<accession>A0A518C6Z7</accession>
<evidence type="ECO:0000313" key="1">
    <source>
        <dbReference type="EMBL" id="QDU74998.1"/>
    </source>
</evidence>
<dbReference type="OrthoDB" id="10012943at2"/>
<sequence length="349" mass="39942">MNRLSFRETVSNLGLGTLFLTALGLTFLFQGSGQGEPSAEELIIYPATHKSAYPVCLNDTWAVWATSEVISAVPTRRGPDYLHRYYRQRLGEQDARYAYQAVYGSGVVPPVEIQESGLITHSTYNRLTWYDVDGQVHSPKEEIHGITSVYSDGVIQKKSHSTRDARGEHVVWIPFDGFQLDQQREFELAPIGKETQWVPYRNIRSGDVLLWMSPESLHLVDLSSQTEKVVPIGDPDLNEYERKHSRFTAFDDGLLLLDDDYVIDVQTGKRVTSYRDDKRIHGLFMMKHRVGYRIHEANLEAIDLSNPNAPPRKLHSFDKIAKLFPNDSGLLFWTGSEWKTIPWVQFARR</sequence>
<keyword evidence="2" id="KW-1185">Reference proteome</keyword>
<dbReference type="Proteomes" id="UP000318626">
    <property type="component" value="Chromosome"/>
</dbReference>
<name>A0A518C6Z7_9BACT</name>
<evidence type="ECO:0000313" key="2">
    <source>
        <dbReference type="Proteomes" id="UP000318626"/>
    </source>
</evidence>
<dbReference type="RefSeq" id="WP_144972037.1">
    <property type="nucleotide sequence ID" value="NZ_CP036289.1"/>
</dbReference>
<gene>
    <name evidence="1" type="ORF">Pan97_20180</name>
</gene>
<dbReference type="EMBL" id="CP036289">
    <property type="protein sequence ID" value="QDU74998.1"/>
    <property type="molecule type" value="Genomic_DNA"/>
</dbReference>